<keyword evidence="1" id="KW-1133">Transmembrane helix</keyword>
<dbReference type="EMBL" id="ABWL02000023">
    <property type="protein sequence ID" value="EFE06089.1"/>
    <property type="molecule type" value="Genomic_DNA"/>
</dbReference>
<evidence type="ECO:0000313" key="2">
    <source>
        <dbReference type="EMBL" id="EFE06089.1"/>
    </source>
</evidence>
<gene>
    <name evidence="2" type="ORF">CIT292_10209</name>
</gene>
<accession>D4BI45</accession>
<proteinExistence type="predicted"/>
<dbReference type="AlphaFoldDB" id="D4BI45"/>
<organism evidence="2 3">
    <name type="scientific">Citrobacter youngae ATCC 29220</name>
    <dbReference type="NCBI Taxonomy" id="500640"/>
    <lineage>
        <taxon>Bacteria</taxon>
        <taxon>Pseudomonadati</taxon>
        <taxon>Pseudomonadota</taxon>
        <taxon>Gammaproteobacteria</taxon>
        <taxon>Enterobacterales</taxon>
        <taxon>Enterobacteriaceae</taxon>
        <taxon>Citrobacter</taxon>
        <taxon>Citrobacter freundii complex</taxon>
    </lineage>
</organism>
<keyword evidence="1" id="KW-0472">Membrane</keyword>
<dbReference type="HOGENOM" id="CLU_3197856_0_0_6"/>
<feature type="transmembrane region" description="Helical" evidence="1">
    <location>
        <begin position="23"/>
        <end position="42"/>
    </location>
</feature>
<protein>
    <submittedName>
        <fullName evidence="2">Uncharacterized protein</fullName>
    </submittedName>
</protein>
<sequence>MLVLKLSCEISQSECVFQVGNYFPVYIFFLNIILLFDIAWLISLG</sequence>
<evidence type="ECO:0000313" key="3">
    <source>
        <dbReference type="Proteomes" id="UP000003880"/>
    </source>
</evidence>
<dbReference type="Proteomes" id="UP000003880">
    <property type="component" value="Unassembled WGS sequence"/>
</dbReference>
<evidence type="ECO:0000256" key="1">
    <source>
        <dbReference type="SAM" id="Phobius"/>
    </source>
</evidence>
<reference evidence="2 3" key="1">
    <citation type="submission" date="2010-02" db="EMBL/GenBank/DDBJ databases">
        <authorList>
            <person name="Weinstock G."/>
            <person name="Sodergren E."/>
            <person name="Clifton S."/>
            <person name="Fulton L."/>
            <person name="Fulton B."/>
            <person name="Courtney L."/>
            <person name="Fronick C."/>
            <person name="Harrison M."/>
            <person name="Strong C."/>
            <person name="Farmer C."/>
            <person name="Delahaunty K."/>
            <person name="Markovic C."/>
            <person name="Hall O."/>
            <person name="Minx P."/>
            <person name="Tomlinson C."/>
            <person name="Mitreva M."/>
            <person name="Nelson J."/>
            <person name="Hou S."/>
            <person name="Wollam A."/>
            <person name="Pepin K.H."/>
            <person name="Johnson M."/>
            <person name="Bhonagiri V."/>
            <person name="Zhang X."/>
            <person name="Suruliraj S."/>
            <person name="Warren W."/>
            <person name="Chinwalla A."/>
            <person name="Mardis E.R."/>
            <person name="Wilson R.K."/>
        </authorList>
    </citation>
    <scope>NUCLEOTIDE SEQUENCE [LARGE SCALE GENOMIC DNA]</scope>
    <source>
        <strain evidence="2 3">ATCC 29220</strain>
    </source>
</reference>
<comment type="caution">
    <text evidence="2">The sequence shown here is derived from an EMBL/GenBank/DDBJ whole genome shotgun (WGS) entry which is preliminary data.</text>
</comment>
<keyword evidence="1" id="KW-0812">Transmembrane</keyword>
<name>D4BI45_9ENTR</name>